<evidence type="ECO:0000256" key="2">
    <source>
        <dbReference type="ARBA" id="ARBA00008335"/>
    </source>
</evidence>
<keyword evidence="3" id="KW-0813">Transport</keyword>
<evidence type="ECO:0000256" key="1">
    <source>
        <dbReference type="ARBA" id="ARBA00004127"/>
    </source>
</evidence>
<dbReference type="RefSeq" id="WP_311369682.1">
    <property type="nucleotide sequence ID" value="NZ_JAVRHX010000005.1"/>
</dbReference>
<feature type="transmembrane region" description="Helical" evidence="7">
    <location>
        <begin position="207"/>
        <end position="232"/>
    </location>
</feature>
<proteinExistence type="inferred from homology"/>
<dbReference type="SUPFAM" id="SSF103473">
    <property type="entry name" value="MFS general substrate transporter"/>
    <property type="match status" value="1"/>
</dbReference>
<comment type="caution">
    <text evidence="9">The sequence shown here is derived from an EMBL/GenBank/DDBJ whole genome shotgun (WGS) entry which is preliminary data.</text>
</comment>
<keyword evidence="4 7" id="KW-0812">Transmembrane</keyword>
<sequence>MNKNKVLLTAIAFMTYMIMSGLLTQIGVILNAFSKSIGYPTSQAVAVFSYLTGGALIGTFISLGLYSRFALGSVLKVSYGVFLCVMLALVFVSVPSLALVKASLLILGICCGCGLSGGAVIISKSYNAAKRASAFIATDCSFSAAGYIFPTIAIFMLAQNMAWTWSYAAVGIIALCLFLMLFLVRFPETEATQENSARVVEQLKHILTLRVILMGMGVCAYLIAQTTFLSWAPNYLELTFALASEKAASVVSNYWGLSIFGLLSSALLIHVIRPRWMLMGAVTFALIMSVFFSFTKSADYFLVLSFAFGFFTTCIYKIAMAVGSEQIANAPAMLVTFLLFSGGVGSASAPALSGVIVSQFGLAAAMYMTMISFAVVVVMFSLCLLLERYSPNIKTD</sequence>
<keyword evidence="10" id="KW-1185">Reference proteome</keyword>
<dbReference type="InterPro" id="IPR020846">
    <property type="entry name" value="MFS_dom"/>
</dbReference>
<evidence type="ECO:0000256" key="6">
    <source>
        <dbReference type="ARBA" id="ARBA00023136"/>
    </source>
</evidence>
<dbReference type="PROSITE" id="PS50850">
    <property type="entry name" value="MFS"/>
    <property type="match status" value="1"/>
</dbReference>
<dbReference type="Pfam" id="PF07690">
    <property type="entry name" value="MFS_1"/>
    <property type="match status" value="1"/>
</dbReference>
<feature type="transmembrane region" description="Helical" evidence="7">
    <location>
        <begin position="276"/>
        <end position="294"/>
    </location>
</feature>
<evidence type="ECO:0000256" key="3">
    <source>
        <dbReference type="ARBA" id="ARBA00022448"/>
    </source>
</evidence>
<dbReference type="EMBL" id="JAVRHX010000005">
    <property type="protein sequence ID" value="MDT0596159.1"/>
    <property type="molecule type" value="Genomic_DNA"/>
</dbReference>
<dbReference type="Gene3D" id="1.20.1250.20">
    <property type="entry name" value="MFS general substrate transporter like domains"/>
    <property type="match status" value="2"/>
</dbReference>
<feature type="transmembrane region" description="Helical" evidence="7">
    <location>
        <begin position="45"/>
        <end position="65"/>
    </location>
</feature>
<dbReference type="InterPro" id="IPR036259">
    <property type="entry name" value="MFS_trans_sf"/>
</dbReference>
<dbReference type="NCBIfam" id="NF002982">
    <property type="entry name" value="PRK03699.1"/>
    <property type="match status" value="1"/>
</dbReference>
<dbReference type="Proteomes" id="UP001253545">
    <property type="component" value="Unassembled WGS sequence"/>
</dbReference>
<keyword evidence="6 7" id="KW-0472">Membrane</keyword>
<dbReference type="PANTHER" id="PTHR23514:SF3">
    <property type="entry name" value="BYPASS OF STOP CODON PROTEIN 6"/>
    <property type="match status" value="1"/>
</dbReference>
<organism evidence="9 10">
    <name type="scientific">Glaciecola petra</name>
    <dbReference type="NCBI Taxonomy" id="3075602"/>
    <lineage>
        <taxon>Bacteria</taxon>
        <taxon>Pseudomonadati</taxon>
        <taxon>Pseudomonadota</taxon>
        <taxon>Gammaproteobacteria</taxon>
        <taxon>Alteromonadales</taxon>
        <taxon>Alteromonadaceae</taxon>
        <taxon>Glaciecola</taxon>
    </lineage>
</organism>
<evidence type="ECO:0000313" key="9">
    <source>
        <dbReference type="EMBL" id="MDT0596159.1"/>
    </source>
</evidence>
<evidence type="ECO:0000256" key="7">
    <source>
        <dbReference type="SAM" id="Phobius"/>
    </source>
</evidence>
<keyword evidence="5 7" id="KW-1133">Transmembrane helix</keyword>
<dbReference type="PANTHER" id="PTHR23514">
    <property type="entry name" value="BYPASS OF STOP CODON PROTEIN 6"/>
    <property type="match status" value="1"/>
</dbReference>
<feature type="domain" description="Major facilitator superfamily (MFS) profile" evidence="8">
    <location>
        <begin position="5"/>
        <end position="389"/>
    </location>
</feature>
<evidence type="ECO:0000259" key="8">
    <source>
        <dbReference type="PROSITE" id="PS50850"/>
    </source>
</evidence>
<evidence type="ECO:0000313" key="10">
    <source>
        <dbReference type="Proteomes" id="UP001253545"/>
    </source>
</evidence>
<name>A0ABU2ZU36_9ALTE</name>
<comment type="similarity">
    <text evidence="2">Belongs to the major facilitator superfamily.</text>
</comment>
<feature type="transmembrane region" description="Helical" evidence="7">
    <location>
        <begin position="300"/>
        <end position="319"/>
    </location>
</feature>
<comment type="subcellular location">
    <subcellularLocation>
        <location evidence="1">Endomembrane system</location>
        <topology evidence="1">Multi-pass membrane protein</topology>
    </subcellularLocation>
</comment>
<feature type="transmembrane region" description="Helical" evidence="7">
    <location>
        <begin position="331"/>
        <end position="352"/>
    </location>
</feature>
<accession>A0ABU2ZU36</accession>
<feature type="transmembrane region" description="Helical" evidence="7">
    <location>
        <begin position="164"/>
        <end position="186"/>
    </location>
</feature>
<evidence type="ECO:0000256" key="4">
    <source>
        <dbReference type="ARBA" id="ARBA00022692"/>
    </source>
</evidence>
<feature type="transmembrane region" description="Helical" evidence="7">
    <location>
        <begin position="77"/>
        <end position="98"/>
    </location>
</feature>
<feature type="transmembrane region" description="Helical" evidence="7">
    <location>
        <begin position="134"/>
        <end position="158"/>
    </location>
</feature>
<gene>
    <name evidence="9" type="primary">tsgA</name>
    <name evidence="9" type="ORF">RM552_14995</name>
</gene>
<feature type="transmembrane region" description="Helical" evidence="7">
    <location>
        <begin position="364"/>
        <end position="386"/>
    </location>
</feature>
<feature type="transmembrane region" description="Helical" evidence="7">
    <location>
        <begin position="7"/>
        <end position="33"/>
    </location>
</feature>
<protein>
    <submittedName>
        <fullName evidence="9">MFS transporter TsgA</fullName>
    </submittedName>
</protein>
<feature type="transmembrane region" description="Helical" evidence="7">
    <location>
        <begin position="104"/>
        <end position="122"/>
    </location>
</feature>
<evidence type="ECO:0000256" key="5">
    <source>
        <dbReference type="ARBA" id="ARBA00022989"/>
    </source>
</evidence>
<reference evidence="9 10" key="1">
    <citation type="submission" date="2023-09" db="EMBL/GenBank/DDBJ databases">
        <authorList>
            <person name="Rey-Velasco X."/>
        </authorList>
    </citation>
    <scope>NUCLEOTIDE SEQUENCE [LARGE SCALE GENOMIC DNA]</scope>
    <source>
        <strain evidence="9 10">P117</strain>
    </source>
</reference>
<dbReference type="InterPro" id="IPR051788">
    <property type="entry name" value="MFS_Transporter"/>
</dbReference>
<feature type="transmembrane region" description="Helical" evidence="7">
    <location>
        <begin position="252"/>
        <end position="269"/>
    </location>
</feature>
<dbReference type="InterPro" id="IPR011701">
    <property type="entry name" value="MFS"/>
</dbReference>